<dbReference type="HOGENOM" id="CLU_446442_0_0_1"/>
<dbReference type="GO" id="GO:0005085">
    <property type="term" value="F:guanyl-nucleotide exchange factor activity"/>
    <property type="evidence" value="ECO:0007669"/>
    <property type="project" value="UniProtKB-KW"/>
</dbReference>
<accession>T1KXC2</accession>
<dbReference type="InterPro" id="IPR051336">
    <property type="entry name" value="RhoGEF_Guanine_NuclExch_SF"/>
</dbReference>
<dbReference type="InterPro" id="IPR011993">
    <property type="entry name" value="PH-like_dom_sf"/>
</dbReference>
<dbReference type="GO" id="GO:0035556">
    <property type="term" value="P:intracellular signal transduction"/>
    <property type="evidence" value="ECO:0007669"/>
    <property type="project" value="InterPro"/>
</dbReference>
<dbReference type="InterPro" id="IPR001849">
    <property type="entry name" value="PH_domain"/>
</dbReference>
<dbReference type="EnsemblMetazoa" id="tetur25g01860.1">
    <property type="protein sequence ID" value="tetur25g01860.1"/>
    <property type="gene ID" value="tetur25g01860"/>
</dbReference>
<proteinExistence type="predicted"/>
<evidence type="ECO:0000259" key="3">
    <source>
        <dbReference type="PROSITE" id="PS50003"/>
    </source>
</evidence>
<dbReference type="AlphaFoldDB" id="T1KXC2"/>
<keyword evidence="1" id="KW-0344">Guanine-nucleotide releasing factor</keyword>
<feature type="compositionally biased region" description="Polar residues" evidence="2">
    <location>
        <begin position="11"/>
        <end position="20"/>
    </location>
</feature>
<evidence type="ECO:0000313" key="5">
    <source>
        <dbReference type="EnsemblMetazoa" id="tetur25g01860.1"/>
    </source>
</evidence>
<sequence length="612" mass="70602">MKKSQSDSDDLNSSIGSRSGSIDKPGIWVWLADHLNKRRSSKKDITDLSDTKVTSPETIGRSLFYLSSSWNPIELETDLKEANAQSPVESLSKWSSSMNPESNEEDYDDDQAVVVEDDDEEDLNIEPTNEEIIDDNCHQESLFSSSYEEKSAKSENIENESLPLTIIEQDSLMTDTKLTNSNDATSDDNINVNNLNYFERPRSRPLSIQRNSKRSSGNDESNVNVERERYEMRRDRLLQELLTTEEDYVTHLDSIINGYIKQMKNNKPYPVPEDLKGGKARIVFGNIEAIYEWHRDYMVKEVRQCVSNKGPLGPVFKRWLKKLNIYVVYCQNKNKSEFIVQQYLNSYFEDLRLHLGHQLRLPDLLIKPIQRIMKYQLILSNLLKYTQQAGLVDELNDLRSALKYMQAVPKTTNDMMALTRLAGYEGSVMTQGNLIMQGILFVGQSPSLLTSSYELESSNFYSHDESKHLSRKVLRSMSSVSTSSNYQLKKRYIFLFEKVMLVCKVPNRHHAFSEYIYKFHIPTNKISQLESDWTSDETKFSLTTENYHSNRFDGPLIVFKAANFTEKLKWTNTIQKLLDRQLFFIRALVSPIVHQKSIDAASSLNNLFEATT</sequence>
<feature type="region of interest" description="Disordered" evidence="2">
    <location>
        <begin position="1"/>
        <end position="23"/>
    </location>
</feature>
<name>T1KXC2_TETUR</name>
<evidence type="ECO:0000313" key="6">
    <source>
        <dbReference type="Proteomes" id="UP000015104"/>
    </source>
</evidence>
<keyword evidence="6" id="KW-1185">Reference proteome</keyword>
<dbReference type="SUPFAM" id="SSF48065">
    <property type="entry name" value="DBL homology domain (DH-domain)"/>
    <property type="match status" value="1"/>
</dbReference>
<dbReference type="PROSITE" id="PS50003">
    <property type="entry name" value="PH_DOMAIN"/>
    <property type="match status" value="1"/>
</dbReference>
<dbReference type="STRING" id="32264.T1KXC2"/>
<dbReference type="GO" id="GO:0007411">
    <property type="term" value="P:axon guidance"/>
    <property type="evidence" value="ECO:0007669"/>
    <property type="project" value="TreeGrafter"/>
</dbReference>
<dbReference type="PROSITE" id="PS50010">
    <property type="entry name" value="DH_2"/>
    <property type="match status" value="1"/>
</dbReference>
<dbReference type="Pfam" id="PF22697">
    <property type="entry name" value="SOS1_NGEF_PH"/>
    <property type="match status" value="1"/>
</dbReference>
<organism evidence="5 6">
    <name type="scientific">Tetranychus urticae</name>
    <name type="common">Two-spotted spider mite</name>
    <dbReference type="NCBI Taxonomy" id="32264"/>
    <lineage>
        <taxon>Eukaryota</taxon>
        <taxon>Metazoa</taxon>
        <taxon>Ecdysozoa</taxon>
        <taxon>Arthropoda</taxon>
        <taxon>Chelicerata</taxon>
        <taxon>Arachnida</taxon>
        <taxon>Acari</taxon>
        <taxon>Acariformes</taxon>
        <taxon>Trombidiformes</taxon>
        <taxon>Prostigmata</taxon>
        <taxon>Eleutherengona</taxon>
        <taxon>Raphignathae</taxon>
        <taxon>Tetranychoidea</taxon>
        <taxon>Tetranychidae</taxon>
        <taxon>Tetranychus</taxon>
    </lineage>
</organism>
<dbReference type="InterPro" id="IPR055251">
    <property type="entry name" value="SOS1_NGEF_PH"/>
</dbReference>
<dbReference type="Gene3D" id="2.30.29.30">
    <property type="entry name" value="Pleckstrin-homology domain (PH domain)/Phosphotyrosine-binding domain (PTB)"/>
    <property type="match status" value="1"/>
</dbReference>
<dbReference type="SUPFAM" id="SSF50729">
    <property type="entry name" value="PH domain-like"/>
    <property type="match status" value="1"/>
</dbReference>
<dbReference type="Gene3D" id="1.20.900.10">
    <property type="entry name" value="Dbl homology (DH) domain"/>
    <property type="match status" value="1"/>
</dbReference>
<dbReference type="InterPro" id="IPR001331">
    <property type="entry name" value="GDS_CDC24_CS"/>
</dbReference>
<dbReference type="CDD" id="cd00160">
    <property type="entry name" value="RhoGEF"/>
    <property type="match status" value="1"/>
</dbReference>
<evidence type="ECO:0000256" key="2">
    <source>
        <dbReference type="SAM" id="MobiDB-lite"/>
    </source>
</evidence>
<dbReference type="InterPro" id="IPR035899">
    <property type="entry name" value="DBL_dom_sf"/>
</dbReference>
<dbReference type="SMART" id="SM00233">
    <property type="entry name" value="PH"/>
    <property type="match status" value="1"/>
</dbReference>
<evidence type="ECO:0008006" key="7">
    <source>
        <dbReference type="Google" id="ProtNLM"/>
    </source>
</evidence>
<evidence type="ECO:0000259" key="4">
    <source>
        <dbReference type="PROSITE" id="PS50010"/>
    </source>
</evidence>
<feature type="compositionally biased region" description="Polar residues" evidence="2">
    <location>
        <begin position="206"/>
        <end position="224"/>
    </location>
</feature>
<reference evidence="6" key="1">
    <citation type="submission" date="2011-08" db="EMBL/GenBank/DDBJ databases">
        <authorList>
            <person name="Rombauts S."/>
        </authorList>
    </citation>
    <scope>NUCLEOTIDE SEQUENCE</scope>
    <source>
        <strain evidence="6">London</strain>
    </source>
</reference>
<dbReference type="PANTHER" id="PTHR22826">
    <property type="entry name" value="RHO GUANINE EXCHANGE FACTOR-RELATED"/>
    <property type="match status" value="1"/>
</dbReference>
<dbReference type="GO" id="GO:0019898">
    <property type="term" value="C:extrinsic component of membrane"/>
    <property type="evidence" value="ECO:0007669"/>
    <property type="project" value="TreeGrafter"/>
</dbReference>
<dbReference type="EMBL" id="CAEY01000677">
    <property type="status" value="NOT_ANNOTATED_CDS"/>
    <property type="molecule type" value="Genomic_DNA"/>
</dbReference>
<dbReference type="PANTHER" id="PTHR22826:SF106">
    <property type="entry name" value="TRIO, ISOFORM A"/>
    <property type="match status" value="1"/>
</dbReference>
<dbReference type="PROSITE" id="PS00741">
    <property type="entry name" value="DH_1"/>
    <property type="match status" value="1"/>
</dbReference>
<dbReference type="eggNOG" id="KOG4240">
    <property type="taxonomic scope" value="Eukaryota"/>
</dbReference>
<dbReference type="SMART" id="SM00325">
    <property type="entry name" value="RhoGEF"/>
    <property type="match status" value="1"/>
</dbReference>
<feature type="compositionally biased region" description="Polar residues" evidence="2">
    <location>
        <begin position="83"/>
        <end position="101"/>
    </location>
</feature>
<feature type="region of interest" description="Disordered" evidence="2">
    <location>
        <begin position="201"/>
        <end position="227"/>
    </location>
</feature>
<reference evidence="5" key="2">
    <citation type="submission" date="2015-06" db="UniProtKB">
        <authorList>
            <consortium name="EnsemblMetazoa"/>
        </authorList>
    </citation>
    <scope>IDENTIFICATION</scope>
</reference>
<dbReference type="GO" id="GO:0005737">
    <property type="term" value="C:cytoplasm"/>
    <property type="evidence" value="ECO:0007669"/>
    <property type="project" value="TreeGrafter"/>
</dbReference>
<feature type="domain" description="DH" evidence="4">
    <location>
        <begin position="233"/>
        <end position="415"/>
    </location>
</feature>
<dbReference type="InterPro" id="IPR000219">
    <property type="entry name" value="DH_dom"/>
</dbReference>
<dbReference type="Proteomes" id="UP000015104">
    <property type="component" value="Unassembled WGS sequence"/>
</dbReference>
<feature type="domain" description="PH" evidence="3">
    <location>
        <begin position="467"/>
        <end position="579"/>
    </location>
</feature>
<dbReference type="Pfam" id="PF00621">
    <property type="entry name" value="RhoGEF"/>
    <property type="match status" value="1"/>
</dbReference>
<protein>
    <recommendedName>
        <fullName evidence="7">DH domain-containing protein</fullName>
    </recommendedName>
</protein>
<evidence type="ECO:0000256" key="1">
    <source>
        <dbReference type="ARBA" id="ARBA00022658"/>
    </source>
</evidence>
<feature type="region of interest" description="Disordered" evidence="2">
    <location>
        <begin position="80"/>
        <end position="108"/>
    </location>
</feature>